<dbReference type="Gene3D" id="3.40.50.300">
    <property type="entry name" value="P-loop containing nucleotide triphosphate hydrolases"/>
    <property type="match status" value="1"/>
</dbReference>
<dbReference type="InterPro" id="IPR030389">
    <property type="entry name" value="G_FEOB_dom"/>
</dbReference>
<dbReference type="GO" id="GO:0046872">
    <property type="term" value="F:metal ion binding"/>
    <property type="evidence" value="ECO:0007669"/>
    <property type="project" value="UniProtKB-KW"/>
</dbReference>
<dbReference type="Pfam" id="PF07670">
    <property type="entry name" value="Gate"/>
    <property type="match status" value="2"/>
</dbReference>
<evidence type="ECO:0000256" key="14">
    <source>
        <dbReference type="PIRSR" id="PIRSR603373-2"/>
    </source>
</evidence>
<keyword evidence="5 15" id="KW-0812">Transmembrane</keyword>
<comment type="similarity">
    <text evidence="15">Belongs to the TRAFAC class TrmE-Era-EngA-EngB-Septin-like GTPase superfamily. FeoB GTPase (TC 9.A.8) family.</text>
</comment>
<dbReference type="PROSITE" id="PS51711">
    <property type="entry name" value="G_FEOB"/>
    <property type="match status" value="1"/>
</dbReference>
<proteinExistence type="inferred from homology"/>
<dbReference type="Pfam" id="PF07664">
    <property type="entry name" value="FeoB_C"/>
    <property type="match status" value="1"/>
</dbReference>
<dbReference type="GO" id="GO:0005525">
    <property type="term" value="F:GTP binding"/>
    <property type="evidence" value="ECO:0007669"/>
    <property type="project" value="UniProtKB-KW"/>
</dbReference>
<keyword evidence="10 13" id="KW-0342">GTP-binding</keyword>
<name>A0A2S7SQM8_9BACT</name>
<evidence type="ECO:0000256" key="8">
    <source>
        <dbReference type="ARBA" id="ARBA00023004"/>
    </source>
</evidence>
<sequence length="705" mass="78241">MQRSYTIALVGNPNSGKSSLFNALTGLNQKVGNFPGVTVDKKTGISKISDTLSASIIDLPGTYSLYPKSADEQVTYEVLLDQKNADRPDLIVVIADASNLKRNLLFCSQIMDLKIPVVIALTMMDIANQKGITIDTTGMERMMGVPVIPINPRRNKGLARLKKTISDVAENRPASLPDFIDIISITGEWLADIRTLCEQDSNYAALHLACNYAELKHLNAATRIQVAALLGENKFNKGKIQAEEIMMRYKKIDTIMQQCTVTDSPMKRMVVSDRIDKVLLHPVYGNVILLVVLFILFQSIFWLAKYPMDWIQESFAYIGTAISGVMPAGLLQDLIVNGLLAGMSGIAVFVPQIMILFGFITILEDSGYMARISFLTDRIMRSAGLNGRSVMPLISGMACAVPAIMAARTIQNAKERLITIMVTPLMSCSARLPVYTMLIALVIPSKRVWGFINMQGLVLMGLYLLGFVMALIVSKVMDLIIKTKTRSYFLMELPVYRAPRWKNVGITMLEKGKIFIRDVGKVIIVLSLILWALAAFGPPAQMKKVDEKYTTLIQQHPEQTETLQHEQATERLEHSFAGMMGKGIEPAIKPLGYDWKIGIALITSFAAREVFVGTMATLYSVGDVSNGTQTLEEKMQAARRDDGTPVYTLAAGLSLLIFYVFAMQCMSTLAIVKRETRSWKYPAIQFAYMFALAYGCAFIVFHIFK</sequence>
<evidence type="ECO:0000256" key="6">
    <source>
        <dbReference type="ARBA" id="ARBA00022741"/>
    </source>
</evidence>
<evidence type="ECO:0000256" key="11">
    <source>
        <dbReference type="ARBA" id="ARBA00023136"/>
    </source>
</evidence>
<keyword evidence="4 15" id="KW-0410">Iron transport</keyword>
<feature type="binding site" evidence="14">
    <location>
        <position position="22"/>
    </location>
    <ligand>
        <name>Mg(2+)</name>
        <dbReference type="ChEBI" id="CHEBI:18420"/>
        <label>1</label>
    </ligand>
</feature>
<feature type="transmembrane region" description="Helical" evidence="15">
    <location>
        <begin position="519"/>
        <end position="537"/>
    </location>
</feature>
<keyword evidence="18" id="KW-1185">Reference proteome</keyword>
<evidence type="ECO:0000256" key="7">
    <source>
        <dbReference type="ARBA" id="ARBA00022989"/>
    </source>
</evidence>
<keyword evidence="11 15" id="KW-0472">Membrane</keyword>
<dbReference type="RefSeq" id="WP_105041160.1">
    <property type="nucleotide sequence ID" value="NZ_PPSL01000008.1"/>
</dbReference>
<dbReference type="InterPro" id="IPR003373">
    <property type="entry name" value="Fe2_transport_prot-B"/>
</dbReference>
<gene>
    <name evidence="17" type="primary">feoB</name>
    <name evidence="17" type="ORF">CJD36_020895</name>
</gene>
<dbReference type="GO" id="GO:0005886">
    <property type="term" value="C:plasma membrane"/>
    <property type="evidence" value="ECO:0007669"/>
    <property type="project" value="UniProtKB-SubCell"/>
</dbReference>
<dbReference type="InterPro" id="IPR006073">
    <property type="entry name" value="GTP-bd"/>
</dbReference>
<accession>A0A2S7SQM8</accession>
<dbReference type="PANTHER" id="PTHR43185:SF1">
    <property type="entry name" value="FE(2+) TRANSPORTER FEOB"/>
    <property type="match status" value="1"/>
</dbReference>
<feature type="transmembrane region" description="Helical" evidence="15">
    <location>
        <begin position="417"/>
        <end position="443"/>
    </location>
</feature>
<dbReference type="PRINTS" id="PR00326">
    <property type="entry name" value="GTP1OBG"/>
</dbReference>
<evidence type="ECO:0000259" key="16">
    <source>
        <dbReference type="PROSITE" id="PS51711"/>
    </source>
</evidence>
<evidence type="ECO:0000256" key="4">
    <source>
        <dbReference type="ARBA" id="ARBA00022496"/>
    </source>
</evidence>
<dbReference type="AlphaFoldDB" id="A0A2S7SQM8"/>
<dbReference type="SUPFAM" id="SSF52540">
    <property type="entry name" value="P-loop containing nucleoside triphosphate hydrolases"/>
    <property type="match status" value="1"/>
</dbReference>
<evidence type="ECO:0000256" key="2">
    <source>
        <dbReference type="ARBA" id="ARBA00022448"/>
    </source>
</evidence>
<keyword evidence="7 15" id="KW-1133">Transmembrane helix</keyword>
<dbReference type="NCBIfam" id="TIGR00437">
    <property type="entry name" value="feoB"/>
    <property type="match status" value="1"/>
</dbReference>
<protein>
    <recommendedName>
        <fullName evidence="12 15">Ferrous iron transport protein B</fullName>
    </recommendedName>
</protein>
<keyword evidence="3" id="KW-1003">Cell membrane</keyword>
<dbReference type="Pfam" id="PF02421">
    <property type="entry name" value="FeoB_N"/>
    <property type="match status" value="1"/>
</dbReference>
<dbReference type="PANTHER" id="PTHR43185">
    <property type="entry name" value="FERROUS IRON TRANSPORT PROTEIN B"/>
    <property type="match status" value="1"/>
</dbReference>
<feature type="binding site" evidence="13">
    <location>
        <begin position="58"/>
        <end position="61"/>
    </location>
    <ligand>
        <name>GTP</name>
        <dbReference type="ChEBI" id="CHEBI:37565"/>
        <label>1</label>
    </ligand>
</feature>
<evidence type="ECO:0000256" key="9">
    <source>
        <dbReference type="ARBA" id="ARBA00023065"/>
    </source>
</evidence>
<keyword evidence="2 15" id="KW-0813">Transport</keyword>
<dbReference type="GO" id="GO:0015093">
    <property type="term" value="F:ferrous iron transmembrane transporter activity"/>
    <property type="evidence" value="ECO:0007669"/>
    <property type="project" value="UniProtKB-UniRule"/>
</dbReference>
<evidence type="ECO:0000256" key="10">
    <source>
        <dbReference type="ARBA" id="ARBA00023134"/>
    </source>
</evidence>
<feature type="domain" description="FeoB-type G" evidence="16">
    <location>
        <begin position="4"/>
        <end position="171"/>
    </location>
</feature>
<evidence type="ECO:0000256" key="13">
    <source>
        <dbReference type="PIRSR" id="PIRSR603373-1"/>
    </source>
</evidence>
<organism evidence="17 18">
    <name type="scientific">Flavipsychrobacter stenotrophus</name>
    <dbReference type="NCBI Taxonomy" id="2077091"/>
    <lineage>
        <taxon>Bacteria</taxon>
        <taxon>Pseudomonadati</taxon>
        <taxon>Bacteroidota</taxon>
        <taxon>Chitinophagia</taxon>
        <taxon>Chitinophagales</taxon>
        <taxon>Chitinophagaceae</taxon>
        <taxon>Flavipsychrobacter</taxon>
    </lineage>
</organism>
<evidence type="ECO:0000256" key="5">
    <source>
        <dbReference type="ARBA" id="ARBA00022692"/>
    </source>
</evidence>
<dbReference type="OrthoDB" id="9809127at2"/>
<feature type="binding site" evidence="14">
    <location>
        <position position="23"/>
    </location>
    <ligand>
        <name>Mg(2+)</name>
        <dbReference type="ChEBI" id="CHEBI:18420"/>
        <label>2</label>
    </ligand>
</feature>
<keyword evidence="14" id="KW-0479">Metal-binding</keyword>
<keyword evidence="8 15" id="KW-0408">Iron</keyword>
<feature type="transmembrane region" description="Helical" evidence="15">
    <location>
        <begin position="449"/>
        <end position="473"/>
    </location>
</feature>
<feature type="binding site" evidence="14">
    <location>
        <position position="25"/>
    </location>
    <ligand>
        <name>Mg(2+)</name>
        <dbReference type="ChEBI" id="CHEBI:18420"/>
        <label>2</label>
    </ligand>
</feature>
<keyword evidence="9" id="KW-0406">Ion transport</keyword>
<feature type="transmembrane region" description="Helical" evidence="15">
    <location>
        <begin position="338"/>
        <end position="363"/>
    </location>
</feature>
<feature type="transmembrane region" description="Helical" evidence="15">
    <location>
        <begin position="283"/>
        <end position="304"/>
    </location>
</feature>
<feature type="transmembrane region" description="Helical" evidence="15">
    <location>
        <begin position="310"/>
        <end position="331"/>
    </location>
</feature>
<feature type="binding site" evidence="14">
    <location>
        <position position="26"/>
    </location>
    <ligand>
        <name>Mg(2+)</name>
        <dbReference type="ChEBI" id="CHEBI:18420"/>
        <label>2</label>
    </ligand>
</feature>
<evidence type="ECO:0000256" key="1">
    <source>
        <dbReference type="ARBA" id="ARBA00004651"/>
    </source>
</evidence>
<feature type="transmembrane region" description="Helical" evidence="15">
    <location>
        <begin position="390"/>
        <end position="410"/>
    </location>
</feature>
<keyword evidence="6 13" id="KW-0547">Nucleotide-binding</keyword>
<evidence type="ECO:0000256" key="12">
    <source>
        <dbReference type="NCBIfam" id="TIGR00437"/>
    </source>
</evidence>
<feature type="binding site" evidence="13">
    <location>
        <begin position="11"/>
        <end position="18"/>
    </location>
    <ligand>
        <name>GTP</name>
        <dbReference type="ChEBI" id="CHEBI:37565"/>
        <label>1</label>
    </ligand>
</feature>
<dbReference type="CDD" id="cd01879">
    <property type="entry name" value="FeoB"/>
    <property type="match status" value="1"/>
</dbReference>
<evidence type="ECO:0000313" key="18">
    <source>
        <dbReference type="Proteomes" id="UP000239872"/>
    </source>
</evidence>
<dbReference type="Proteomes" id="UP000239872">
    <property type="component" value="Unassembled WGS sequence"/>
</dbReference>
<feature type="binding site" evidence="13">
    <location>
        <begin position="36"/>
        <end position="40"/>
    </location>
    <ligand>
        <name>GTP</name>
        <dbReference type="ChEBI" id="CHEBI:37565"/>
        <label>1</label>
    </ligand>
</feature>
<evidence type="ECO:0000313" key="17">
    <source>
        <dbReference type="EMBL" id="PQJ09038.1"/>
    </source>
</evidence>
<keyword evidence="14" id="KW-0460">Magnesium</keyword>
<evidence type="ECO:0000256" key="3">
    <source>
        <dbReference type="ARBA" id="ARBA00022475"/>
    </source>
</evidence>
<dbReference type="InterPro" id="IPR011640">
    <property type="entry name" value="Fe2_transport_prot_B_C"/>
</dbReference>
<feature type="transmembrane region" description="Helical" evidence="15">
    <location>
        <begin position="649"/>
        <end position="672"/>
    </location>
</feature>
<comment type="subcellular location">
    <subcellularLocation>
        <location evidence="15">Cell inner membrane</location>
        <topology evidence="15">Multi-pass membrane protein</topology>
    </subcellularLocation>
    <subcellularLocation>
        <location evidence="1">Cell membrane</location>
        <topology evidence="1">Multi-pass membrane protein</topology>
    </subcellularLocation>
</comment>
<dbReference type="InterPro" id="IPR011642">
    <property type="entry name" value="Gate_dom"/>
</dbReference>
<feature type="transmembrane region" description="Helical" evidence="15">
    <location>
        <begin position="684"/>
        <end position="704"/>
    </location>
</feature>
<dbReference type="InterPro" id="IPR050860">
    <property type="entry name" value="FeoB_GTPase"/>
</dbReference>
<dbReference type="InterPro" id="IPR027417">
    <property type="entry name" value="P-loop_NTPase"/>
</dbReference>
<dbReference type="EMBL" id="PPSL01000008">
    <property type="protein sequence ID" value="PQJ09038.1"/>
    <property type="molecule type" value="Genomic_DNA"/>
</dbReference>
<comment type="caution">
    <text evidence="17">The sequence shown here is derived from an EMBL/GenBank/DDBJ whole genome shotgun (WGS) entry which is preliminary data.</text>
</comment>
<comment type="function">
    <text evidence="15">Probable transporter of a GTP-driven Fe(2+) uptake system.</text>
</comment>
<reference evidence="17 18" key="1">
    <citation type="submission" date="2018-01" db="EMBL/GenBank/DDBJ databases">
        <title>A novel member of the phylum Bacteroidetes isolated from glacier ice.</title>
        <authorList>
            <person name="Liu Q."/>
            <person name="Xin Y.-H."/>
        </authorList>
    </citation>
    <scope>NUCLEOTIDE SEQUENCE [LARGE SCALE GENOMIC DNA]</scope>
    <source>
        <strain evidence="17 18">RB1R16</strain>
    </source>
</reference>
<evidence type="ECO:0000256" key="15">
    <source>
        <dbReference type="RuleBase" id="RU362098"/>
    </source>
</evidence>